<dbReference type="RefSeq" id="WP_088527780.1">
    <property type="nucleotide sequence ID" value="NZ_NGUO01000011.1"/>
</dbReference>
<proteinExistence type="predicted"/>
<reference evidence="3 4" key="1">
    <citation type="submission" date="2017-05" db="EMBL/GenBank/DDBJ databases">
        <title>Polynucleobacter sp. MWH-K35W1 isolated from the permanently anoxic monimolimnion of a meromictic lake.</title>
        <authorList>
            <person name="Hahn M.W."/>
        </authorList>
    </citation>
    <scope>NUCLEOTIDE SEQUENCE [LARGE SCALE GENOMIC DNA]</scope>
    <source>
        <strain evidence="3 4">MWH-K35W1</strain>
    </source>
</reference>
<evidence type="ECO:0000259" key="2">
    <source>
        <dbReference type="Pfam" id="PF04366"/>
    </source>
</evidence>
<protein>
    <recommendedName>
        <fullName evidence="2">Ysc84 actin-binding domain-containing protein</fullName>
    </recommendedName>
</protein>
<gene>
    <name evidence="3" type="ORF">CBI30_08035</name>
</gene>
<keyword evidence="1" id="KW-0732">Signal</keyword>
<dbReference type="EMBL" id="NGUO01000011">
    <property type="protein sequence ID" value="OWS71375.1"/>
    <property type="molecule type" value="Genomic_DNA"/>
</dbReference>
<evidence type="ECO:0000313" key="3">
    <source>
        <dbReference type="EMBL" id="OWS71375.1"/>
    </source>
</evidence>
<sequence>MQAQIIRLLAYSLLALFPLSSFAQFSNIFGTDKTVAEQRQEILKKSDDTLQALYQAQPKAKELIDKSVGYATFSNFGMKILIAGGGTGSGVVIQKNRAKPIYMNMAEVQAGLGLGIKSFQNIFIFQTQAALNDFVNSGWTFGGQVTAAAKYEANGDAYQDAALVAPGVLMYQLTDSGIAAEITGKGTKYYKNTDLNK</sequence>
<dbReference type="AlphaFoldDB" id="A0A254PXW9"/>
<organism evidence="3 4">
    <name type="scientific">Polynucleobacter aenigmaticus</name>
    <dbReference type="NCBI Taxonomy" id="1743164"/>
    <lineage>
        <taxon>Bacteria</taxon>
        <taxon>Pseudomonadati</taxon>
        <taxon>Pseudomonadota</taxon>
        <taxon>Betaproteobacteria</taxon>
        <taxon>Burkholderiales</taxon>
        <taxon>Burkholderiaceae</taxon>
        <taxon>Polynucleobacter</taxon>
    </lineage>
</organism>
<evidence type="ECO:0000256" key="1">
    <source>
        <dbReference type="SAM" id="SignalP"/>
    </source>
</evidence>
<name>A0A254PXW9_9BURK</name>
<dbReference type="Proteomes" id="UP000198104">
    <property type="component" value="Unassembled WGS sequence"/>
</dbReference>
<dbReference type="OrthoDB" id="117166at2"/>
<accession>A0A254PXW9</accession>
<evidence type="ECO:0000313" key="4">
    <source>
        <dbReference type="Proteomes" id="UP000198104"/>
    </source>
</evidence>
<keyword evidence="4" id="KW-1185">Reference proteome</keyword>
<dbReference type="Pfam" id="PF04366">
    <property type="entry name" value="Ysc84"/>
    <property type="match status" value="1"/>
</dbReference>
<feature type="chain" id="PRO_5012761577" description="Ysc84 actin-binding domain-containing protein" evidence="1">
    <location>
        <begin position="24"/>
        <end position="197"/>
    </location>
</feature>
<comment type="caution">
    <text evidence="3">The sequence shown here is derived from an EMBL/GenBank/DDBJ whole genome shotgun (WGS) entry which is preliminary data.</text>
</comment>
<feature type="signal peptide" evidence="1">
    <location>
        <begin position="1"/>
        <end position="23"/>
    </location>
</feature>
<feature type="domain" description="Ysc84 actin-binding" evidence="2">
    <location>
        <begin position="107"/>
        <end position="197"/>
    </location>
</feature>
<dbReference type="InterPro" id="IPR007461">
    <property type="entry name" value="Ysc84_actin-binding"/>
</dbReference>